<evidence type="ECO:0000256" key="3">
    <source>
        <dbReference type="ARBA" id="ARBA00023163"/>
    </source>
</evidence>
<dbReference type="Pfam" id="PF00027">
    <property type="entry name" value="cNMP_binding"/>
    <property type="match status" value="1"/>
</dbReference>
<keyword evidence="3" id="KW-0804">Transcription</keyword>
<evidence type="ECO:0000259" key="5">
    <source>
        <dbReference type="PROSITE" id="PS51063"/>
    </source>
</evidence>
<dbReference type="SMART" id="SM00100">
    <property type="entry name" value="cNMP"/>
    <property type="match status" value="1"/>
</dbReference>
<organism evidence="6 7">
    <name type="scientific">Aliigemmobacter aestuarii</name>
    <dbReference type="NCBI Taxonomy" id="1445661"/>
    <lineage>
        <taxon>Bacteria</taxon>
        <taxon>Pseudomonadati</taxon>
        <taxon>Pseudomonadota</taxon>
        <taxon>Alphaproteobacteria</taxon>
        <taxon>Rhodobacterales</taxon>
        <taxon>Paracoccaceae</taxon>
        <taxon>Aliigemmobacter</taxon>
    </lineage>
</organism>
<reference evidence="6 7" key="1">
    <citation type="submission" date="2019-04" db="EMBL/GenBank/DDBJ databases">
        <title>Draft genome sequence of Gemmobacter aestuarii sp. nov.</title>
        <authorList>
            <person name="Hameed A."/>
            <person name="Lin S.-Y."/>
            <person name="Shahina M."/>
            <person name="Lai W.-A."/>
            <person name="Young C.-C."/>
        </authorList>
    </citation>
    <scope>NUCLEOTIDE SEQUENCE [LARGE SCALE GENOMIC DNA]</scope>
    <source>
        <strain evidence="6 7">CC-PW-75</strain>
    </source>
</reference>
<gene>
    <name evidence="6" type="ORF">E7811_00060</name>
</gene>
<dbReference type="PANTHER" id="PTHR24567:SF74">
    <property type="entry name" value="HTH-TYPE TRANSCRIPTIONAL REGULATOR ARCR"/>
    <property type="match status" value="1"/>
</dbReference>
<dbReference type="InterPro" id="IPR050397">
    <property type="entry name" value="Env_Response_Regulators"/>
</dbReference>
<dbReference type="InterPro" id="IPR036390">
    <property type="entry name" value="WH_DNA-bd_sf"/>
</dbReference>
<dbReference type="InterPro" id="IPR000595">
    <property type="entry name" value="cNMP-bd_dom"/>
</dbReference>
<evidence type="ECO:0000313" key="7">
    <source>
        <dbReference type="Proteomes" id="UP000309450"/>
    </source>
</evidence>
<dbReference type="PANTHER" id="PTHR24567">
    <property type="entry name" value="CRP FAMILY TRANSCRIPTIONAL REGULATORY PROTEIN"/>
    <property type="match status" value="1"/>
</dbReference>
<dbReference type="GO" id="GO:0003677">
    <property type="term" value="F:DNA binding"/>
    <property type="evidence" value="ECO:0007669"/>
    <property type="project" value="UniProtKB-KW"/>
</dbReference>
<dbReference type="AlphaFoldDB" id="A0A4S3MQ55"/>
<evidence type="ECO:0000313" key="6">
    <source>
        <dbReference type="EMBL" id="THD84194.1"/>
    </source>
</evidence>
<dbReference type="InterPro" id="IPR036388">
    <property type="entry name" value="WH-like_DNA-bd_sf"/>
</dbReference>
<keyword evidence="1" id="KW-0805">Transcription regulation</keyword>
<feature type="domain" description="Cyclic nucleotide-binding" evidence="4">
    <location>
        <begin position="23"/>
        <end position="130"/>
    </location>
</feature>
<dbReference type="PROSITE" id="PS50042">
    <property type="entry name" value="CNMP_BINDING_3"/>
    <property type="match status" value="1"/>
</dbReference>
<dbReference type="RefSeq" id="WP_136392576.1">
    <property type="nucleotide sequence ID" value="NZ_SSND01000001.1"/>
</dbReference>
<dbReference type="SMART" id="SM00419">
    <property type="entry name" value="HTH_CRP"/>
    <property type="match status" value="1"/>
</dbReference>
<evidence type="ECO:0000256" key="2">
    <source>
        <dbReference type="ARBA" id="ARBA00023125"/>
    </source>
</evidence>
<dbReference type="CDD" id="cd00038">
    <property type="entry name" value="CAP_ED"/>
    <property type="match status" value="1"/>
</dbReference>
<proteinExistence type="predicted"/>
<evidence type="ECO:0000256" key="1">
    <source>
        <dbReference type="ARBA" id="ARBA00023015"/>
    </source>
</evidence>
<dbReference type="GO" id="GO:0003700">
    <property type="term" value="F:DNA-binding transcription factor activity"/>
    <property type="evidence" value="ECO:0007669"/>
    <property type="project" value="TreeGrafter"/>
</dbReference>
<accession>A0A4S3MQ55</accession>
<protein>
    <submittedName>
        <fullName evidence="6">Crp/Fnr family transcriptional regulator</fullName>
    </submittedName>
</protein>
<keyword evidence="7" id="KW-1185">Reference proteome</keyword>
<keyword evidence="2" id="KW-0238">DNA-binding</keyword>
<dbReference type="InterPro" id="IPR014710">
    <property type="entry name" value="RmlC-like_jellyroll"/>
</dbReference>
<dbReference type="Gene3D" id="1.10.10.10">
    <property type="entry name" value="Winged helix-like DNA-binding domain superfamily/Winged helix DNA-binding domain"/>
    <property type="match status" value="1"/>
</dbReference>
<dbReference type="Gene3D" id="2.60.120.10">
    <property type="entry name" value="Jelly Rolls"/>
    <property type="match status" value="1"/>
</dbReference>
<dbReference type="PROSITE" id="PS51063">
    <property type="entry name" value="HTH_CRP_2"/>
    <property type="match status" value="1"/>
</dbReference>
<evidence type="ECO:0000259" key="4">
    <source>
        <dbReference type="PROSITE" id="PS50042"/>
    </source>
</evidence>
<dbReference type="GO" id="GO:0005829">
    <property type="term" value="C:cytosol"/>
    <property type="evidence" value="ECO:0007669"/>
    <property type="project" value="TreeGrafter"/>
</dbReference>
<dbReference type="SUPFAM" id="SSF46785">
    <property type="entry name" value="Winged helix' DNA-binding domain"/>
    <property type="match status" value="1"/>
</dbReference>
<dbReference type="EMBL" id="SSND01000001">
    <property type="protein sequence ID" value="THD84194.1"/>
    <property type="molecule type" value="Genomic_DNA"/>
</dbReference>
<dbReference type="InterPro" id="IPR018490">
    <property type="entry name" value="cNMP-bd_dom_sf"/>
</dbReference>
<dbReference type="InterPro" id="IPR012318">
    <property type="entry name" value="HTH_CRP"/>
</dbReference>
<name>A0A4S3MQ55_9RHOB</name>
<dbReference type="SUPFAM" id="SSF51206">
    <property type="entry name" value="cAMP-binding domain-like"/>
    <property type="match status" value="1"/>
</dbReference>
<sequence>MSWVQSAPQLASLSPPQIAALGALSPRALPQGTVLFRPGDRATGFAVVLQGRVEVFLHGPTGRGILLYAVEPGESCVQTTLGLLADEHYAGEAVTATEVHAVTIPRRLFLSLMDEAPDFRRYVFRAFGQRMGSITRMLERVAFQTVESRLSRALLDLAEAGEVRATQADLAQRIGSAREVVSRRLDMLARRGLVATERGLIRLKDPDALLVLAEIGDTEV</sequence>
<dbReference type="OrthoDB" id="9776746at2"/>
<feature type="domain" description="HTH crp-type" evidence="5">
    <location>
        <begin position="144"/>
        <end position="207"/>
    </location>
</feature>
<dbReference type="Pfam" id="PF13545">
    <property type="entry name" value="HTH_Crp_2"/>
    <property type="match status" value="1"/>
</dbReference>
<dbReference type="Proteomes" id="UP000309450">
    <property type="component" value="Unassembled WGS sequence"/>
</dbReference>
<comment type="caution">
    <text evidence="6">The sequence shown here is derived from an EMBL/GenBank/DDBJ whole genome shotgun (WGS) entry which is preliminary data.</text>
</comment>